<dbReference type="Pfam" id="PF01857">
    <property type="entry name" value="RB_B"/>
    <property type="match status" value="1"/>
</dbReference>
<dbReference type="InterPro" id="IPR028309">
    <property type="entry name" value="RB_fam"/>
</dbReference>
<comment type="caution">
    <text evidence="2">The sequence shown here is derived from an EMBL/GenBank/DDBJ whole genome shotgun (WGS) entry which is preliminary data.</text>
</comment>
<gene>
    <name evidence="2" type="ORF">SteCoe_21625</name>
</gene>
<dbReference type="PANTHER" id="PTHR13742:SF17">
    <property type="entry name" value="RE32990P-RELATED"/>
    <property type="match status" value="1"/>
</dbReference>
<sequence length="733" mass="83812">MASRKTRFANNMSFDSNSLQSFCQELNLPSQVLKEAESLCSAYLHNTPIQQPLYLYISSTLVAATTLRKFPLNFCQNLLKTLSNTEDFLDFFNNFLRQTSTDAPEALVVINNYAFAWRLYKKFVEKWAQLELEEKQGHSGVGTQLRDMAWTIIALKRLSTNSNDLVENAHLILSVLYIVLQNLPETVSFANNDAFDFLIKQFNAESEQAQEAICSVEGFIQGMVAAELIKISSEKSVFDGIFSEYLAVNMLKLADFYISSLSPLDASEIEFLKKPQPRTPVKHTRQRKNNVELKSKRIISWDNEPEANIKSKLGDVPVQSSPYSHAFTPISSAMELNNWLREVYKKTSLSQIPILLQEYDSLANFSVYAKIEAYRNKLISVQLDKENLPSIIQETAASKDKSEHILKLYVYTLHGMIKNEQKRQGNLSTLYSNENFHQATFACCIECIVNAYGLNINFDQVLSIADVSVFEFWKLITTFVQFDGKMPVALRKHFRDVENFIMNENAWSTQSPIRQMLVQFVTECKNSSGNPIFNIFFKRLLSHTAQKLVEITDQLEILEEVKERIWELIKTCITEHSDLLVSRSLDTIILCSIYAICKLFKPISFKVLIENFSALYPAKEHVFKQVAGAGDIIKFYNHFFIPRFKDNLSQGTENMKNFFQSPLRASLPITSPSRGSAFCSPKTPYLTPRTRKLWASSEGSQIIPQKKGRLISFDDEPVLPKIEEVSPVHRNKK</sequence>
<dbReference type="AlphaFoldDB" id="A0A1R2BP45"/>
<reference evidence="2 3" key="1">
    <citation type="submission" date="2016-11" db="EMBL/GenBank/DDBJ databases">
        <title>The macronuclear genome of Stentor coeruleus: a giant cell with tiny introns.</title>
        <authorList>
            <person name="Slabodnick M."/>
            <person name="Ruby J.G."/>
            <person name="Reiff S.B."/>
            <person name="Swart E.C."/>
            <person name="Gosai S."/>
            <person name="Prabakaran S."/>
            <person name="Witkowska E."/>
            <person name="Larue G.E."/>
            <person name="Fisher S."/>
            <person name="Freeman R.M."/>
            <person name="Gunawardena J."/>
            <person name="Chu W."/>
            <person name="Stover N.A."/>
            <person name="Gregory B.D."/>
            <person name="Nowacki M."/>
            <person name="Derisi J."/>
            <person name="Roy S.W."/>
            <person name="Marshall W.F."/>
            <person name="Sood P."/>
        </authorList>
    </citation>
    <scope>NUCLEOTIDE SEQUENCE [LARGE SCALE GENOMIC DNA]</scope>
    <source>
        <strain evidence="2">WM001</strain>
    </source>
</reference>
<dbReference type="CDD" id="cd20548">
    <property type="entry name" value="CYCLIN_RB-like"/>
    <property type="match status" value="1"/>
</dbReference>
<dbReference type="GO" id="GO:0000785">
    <property type="term" value="C:chromatin"/>
    <property type="evidence" value="ECO:0007669"/>
    <property type="project" value="TreeGrafter"/>
</dbReference>
<organism evidence="2 3">
    <name type="scientific">Stentor coeruleus</name>
    <dbReference type="NCBI Taxonomy" id="5963"/>
    <lineage>
        <taxon>Eukaryota</taxon>
        <taxon>Sar</taxon>
        <taxon>Alveolata</taxon>
        <taxon>Ciliophora</taxon>
        <taxon>Postciliodesmatophora</taxon>
        <taxon>Heterotrichea</taxon>
        <taxon>Heterotrichida</taxon>
        <taxon>Stentoridae</taxon>
        <taxon>Stentor</taxon>
    </lineage>
</organism>
<dbReference type="GO" id="GO:0030154">
    <property type="term" value="P:cell differentiation"/>
    <property type="evidence" value="ECO:0007669"/>
    <property type="project" value="TreeGrafter"/>
</dbReference>
<evidence type="ECO:0000313" key="2">
    <source>
        <dbReference type="EMBL" id="OMJ78521.1"/>
    </source>
</evidence>
<dbReference type="Proteomes" id="UP000187209">
    <property type="component" value="Unassembled WGS sequence"/>
</dbReference>
<dbReference type="Pfam" id="PF01858">
    <property type="entry name" value="RB_A"/>
    <property type="match status" value="1"/>
</dbReference>
<evidence type="ECO:0000313" key="3">
    <source>
        <dbReference type="Proteomes" id="UP000187209"/>
    </source>
</evidence>
<dbReference type="GO" id="GO:0005634">
    <property type="term" value="C:nucleus"/>
    <property type="evidence" value="ECO:0007669"/>
    <property type="project" value="InterPro"/>
</dbReference>
<feature type="domain" description="Retinoblastoma-associated protein A-box" evidence="1">
    <location>
        <begin position="328"/>
        <end position="517"/>
    </location>
</feature>
<dbReference type="SUPFAM" id="SSF47954">
    <property type="entry name" value="Cyclin-like"/>
    <property type="match status" value="2"/>
</dbReference>
<evidence type="ECO:0000259" key="1">
    <source>
        <dbReference type="SMART" id="SM01368"/>
    </source>
</evidence>
<proteinExistence type="predicted"/>
<dbReference type="EMBL" id="MPUH01000517">
    <property type="protein sequence ID" value="OMJ78521.1"/>
    <property type="molecule type" value="Genomic_DNA"/>
</dbReference>
<dbReference type="GO" id="GO:0005667">
    <property type="term" value="C:transcription regulator complex"/>
    <property type="evidence" value="ECO:0007669"/>
    <property type="project" value="TreeGrafter"/>
</dbReference>
<dbReference type="SMART" id="SM01368">
    <property type="entry name" value="RB_A"/>
    <property type="match status" value="1"/>
</dbReference>
<dbReference type="InterPro" id="IPR002719">
    <property type="entry name" value="RB_B"/>
</dbReference>
<name>A0A1R2BP45_9CILI</name>
<dbReference type="PANTHER" id="PTHR13742">
    <property type="entry name" value="RETINOBLASTOMA-ASSOCIATED PROTEIN RB -RELATED"/>
    <property type="match status" value="1"/>
</dbReference>
<keyword evidence="3" id="KW-1185">Reference proteome</keyword>
<dbReference type="Gene3D" id="1.10.472.10">
    <property type="entry name" value="Cyclin-like"/>
    <property type="match status" value="2"/>
</dbReference>
<dbReference type="InterPro" id="IPR002720">
    <property type="entry name" value="RB_A"/>
</dbReference>
<dbReference type="InterPro" id="IPR036915">
    <property type="entry name" value="Cyclin-like_sf"/>
</dbReference>
<dbReference type="OrthoDB" id="296545at2759"/>
<accession>A0A1R2BP45</accession>
<dbReference type="GO" id="GO:0006357">
    <property type="term" value="P:regulation of transcription by RNA polymerase II"/>
    <property type="evidence" value="ECO:0007669"/>
    <property type="project" value="InterPro"/>
</dbReference>
<protein>
    <recommendedName>
        <fullName evidence="1">Retinoblastoma-associated protein A-box domain-containing protein</fullName>
    </recommendedName>
</protein>
<dbReference type="GO" id="GO:2000134">
    <property type="term" value="P:negative regulation of G1/S transition of mitotic cell cycle"/>
    <property type="evidence" value="ECO:0007669"/>
    <property type="project" value="TreeGrafter"/>
</dbReference>
<dbReference type="GO" id="GO:0000977">
    <property type="term" value="F:RNA polymerase II transcription regulatory region sequence-specific DNA binding"/>
    <property type="evidence" value="ECO:0007669"/>
    <property type="project" value="TreeGrafter"/>
</dbReference>